<evidence type="ECO:0000256" key="2">
    <source>
        <dbReference type="ARBA" id="ARBA00022723"/>
    </source>
</evidence>
<dbReference type="NCBIfam" id="NF006938">
    <property type="entry name" value="PRK09420.1"/>
    <property type="match status" value="1"/>
</dbReference>
<keyword evidence="4" id="KW-0547">Nucleotide-binding</keyword>
<dbReference type="InterPro" id="IPR008334">
    <property type="entry name" value="5'-Nucleotdase_C"/>
</dbReference>
<keyword evidence="3 5" id="KW-0732">Signal</keyword>
<feature type="chain" id="PRO_5046227864" evidence="5">
    <location>
        <begin position="26"/>
        <end position="842"/>
    </location>
</feature>
<dbReference type="InterPro" id="IPR004843">
    <property type="entry name" value="Calcineurin-like_PHP"/>
</dbReference>
<dbReference type="InterPro" id="IPR036907">
    <property type="entry name" value="5'-Nucleotdase_C_sf"/>
</dbReference>
<accession>A0ABS2QZ02</accession>
<keyword evidence="8" id="KW-1185">Reference proteome</keyword>
<dbReference type="Pfam" id="PF00149">
    <property type="entry name" value="Metallophos"/>
    <property type="match status" value="1"/>
</dbReference>
<dbReference type="EC" id="3.1.4.16" evidence="7"/>
<feature type="domain" description="SLH" evidence="6">
    <location>
        <begin position="789"/>
        <end position="842"/>
    </location>
</feature>
<comment type="caution">
    <text evidence="7">The sequence shown here is derived from an EMBL/GenBank/DDBJ whole genome shotgun (WGS) entry which is preliminary data.</text>
</comment>
<evidence type="ECO:0000313" key="7">
    <source>
        <dbReference type="EMBL" id="MBM7704706.1"/>
    </source>
</evidence>
<evidence type="ECO:0000256" key="3">
    <source>
        <dbReference type="ARBA" id="ARBA00022729"/>
    </source>
</evidence>
<dbReference type="Gene3D" id="3.90.780.10">
    <property type="entry name" value="5'-Nucleotidase, C-terminal domain"/>
    <property type="match status" value="1"/>
</dbReference>
<dbReference type="Proteomes" id="UP000809829">
    <property type="component" value="Unassembled WGS sequence"/>
</dbReference>
<dbReference type="Gene3D" id="3.60.21.10">
    <property type="match status" value="1"/>
</dbReference>
<keyword evidence="7" id="KW-0378">Hydrolase</keyword>
<dbReference type="PRINTS" id="PR01607">
    <property type="entry name" value="APYRASEFAMLY"/>
</dbReference>
<dbReference type="EC" id="3.1.3.6" evidence="7"/>
<evidence type="ECO:0000256" key="5">
    <source>
        <dbReference type="SAM" id="SignalP"/>
    </source>
</evidence>
<dbReference type="Pfam" id="PF00395">
    <property type="entry name" value="SLH"/>
    <property type="match status" value="3"/>
</dbReference>
<dbReference type="PROSITE" id="PS51272">
    <property type="entry name" value="SLH"/>
    <property type="match status" value="3"/>
</dbReference>
<organism evidence="7 8">
    <name type="scientific">Priestia iocasae</name>
    <dbReference type="NCBI Taxonomy" id="2291674"/>
    <lineage>
        <taxon>Bacteria</taxon>
        <taxon>Bacillati</taxon>
        <taxon>Bacillota</taxon>
        <taxon>Bacilli</taxon>
        <taxon>Bacillales</taxon>
        <taxon>Bacillaceae</taxon>
        <taxon>Priestia</taxon>
    </lineage>
</organism>
<gene>
    <name evidence="7" type="ORF">JOC83_003565</name>
</gene>
<proteinExistence type="inferred from homology"/>
<feature type="signal peptide" evidence="5">
    <location>
        <begin position="1"/>
        <end position="25"/>
    </location>
</feature>
<comment type="similarity">
    <text evidence="1">Belongs to the 5'-nucleotidase family.</text>
</comment>
<dbReference type="InterPro" id="IPR029052">
    <property type="entry name" value="Metallo-depent_PP-like"/>
</dbReference>
<dbReference type="InterPro" id="IPR006179">
    <property type="entry name" value="5_nucleotidase/apyrase"/>
</dbReference>
<dbReference type="InterPro" id="IPR041827">
    <property type="entry name" value="CpdB_N"/>
</dbReference>
<dbReference type="SUPFAM" id="SSF56300">
    <property type="entry name" value="Metallo-dependent phosphatases"/>
    <property type="match status" value="1"/>
</dbReference>
<protein>
    <submittedName>
        <fullName evidence="7">2',3'-cyclic-nucleotide 2'-phosphodiesterase/3'-nucleotidase</fullName>
        <ecNumber evidence="7">3.1.3.6</ecNumber>
        <ecNumber evidence="7">3.1.4.16</ecNumber>
    </submittedName>
</protein>
<dbReference type="InterPro" id="IPR001119">
    <property type="entry name" value="SLH_dom"/>
</dbReference>
<dbReference type="PANTHER" id="PTHR11575">
    <property type="entry name" value="5'-NUCLEOTIDASE-RELATED"/>
    <property type="match status" value="1"/>
</dbReference>
<dbReference type="RefSeq" id="WP_205188706.1">
    <property type="nucleotide sequence ID" value="NZ_JAFBFC010000008.1"/>
</dbReference>
<dbReference type="PANTHER" id="PTHR11575:SF6">
    <property type="entry name" value="2',3'-CYCLIC-NUCLEOTIDE 2'-PHOSPHODIESTERASE_3'-NUCLEOTIDASE"/>
    <property type="match status" value="1"/>
</dbReference>
<evidence type="ECO:0000256" key="4">
    <source>
        <dbReference type="ARBA" id="ARBA00022741"/>
    </source>
</evidence>
<feature type="domain" description="SLH" evidence="6">
    <location>
        <begin position="731"/>
        <end position="786"/>
    </location>
</feature>
<feature type="domain" description="SLH" evidence="6">
    <location>
        <begin position="666"/>
        <end position="729"/>
    </location>
</feature>
<sequence>MKKFKKRTLASAALALGFIIPQVGPTVSYANFNEDIVKLRILGTSDIHTNLVNYDYYQDKQVENFGLSKTASLIKQAREEQSNTLLFDNGDIIQGNPLGDYIARVEPLKKGEVHPVFDVMNLLKYDAATPGNHEFNYGLDFLEQSSKDAQFPYVSANVFHDDKDNDPTNDTFYFDPYEILERTVKDEDGEEHKIKVGVTGFVPPQILNWDSSHLQGEVVVKDIVESAKEIVPKMKEEGADVIVVLSHSGIDYSGYTKGMENAAYYLTEVEDIDAIITGHQHNKFPAINGAKQDFPDSTEKKINNTTGTINGVPVTMPGAWGDHLAQIDLTIEKVEGKWTVKESAGTIKPIVGTDGKPLVESNKEIEDAVKERHEGTIKYVNSPVGTTTAPINSYFALVQDDSSVQIVNQAQKWYVEKALKGTDYESLPILSSAAPFKAGGRNGSSYYTDIPSGTIAIKNVADLYLYPNTVYALKLTGKEIKEWLEWSAGQFNQIDPKKTEEQPLVNSNFPTYNFDIIDGLTYEIDVTEPAKYDRYAAVINENANRVKNIQFEGKALKEDQEFVVVTNNYRAGTSTLVNPKGKNTILAAPDENRQTIIDYITETKTINPTADQNWKLAPIKEDVNVTFESSSNAQKYVENNKYIQYIETLPTGFAKYSLNLAPKQVEKKPFKDVPANHWAFDYIYSLQESGIIKGQTDELFNPEGKITRGQFASLLVRSLELTAKNPVTFKDVPSYLQADVAAAHEAGITTGRTNETFAPFAPITREQMAAMIVRAYNYKTGAEYKAKQSAPYQDQHYVQDWAKEYVNAAYELKFMTGQGTTFNPKHESSRAQAAKVMYHLSK</sequence>
<dbReference type="SUPFAM" id="SSF55816">
    <property type="entry name" value="5'-nucleotidase (syn. UDP-sugar hydrolase), C-terminal domain"/>
    <property type="match status" value="1"/>
</dbReference>
<reference evidence="7 8" key="1">
    <citation type="submission" date="2021-01" db="EMBL/GenBank/DDBJ databases">
        <title>Genomic Encyclopedia of Type Strains, Phase IV (KMG-IV): sequencing the most valuable type-strain genomes for metagenomic binning, comparative biology and taxonomic classification.</title>
        <authorList>
            <person name="Goeker M."/>
        </authorList>
    </citation>
    <scope>NUCLEOTIDE SEQUENCE [LARGE SCALE GENOMIC DNA]</scope>
    <source>
        <strain evidence="7 8">DSM 104297</strain>
    </source>
</reference>
<evidence type="ECO:0000313" key="8">
    <source>
        <dbReference type="Proteomes" id="UP000809829"/>
    </source>
</evidence>
<evidence type="ECO:0000256" key="1">
    <source>
        <dbReference type="ARBA" id="ARBA00006654"/>
    </source>
</evidence>
<keyword evidence="2" id="KW-0479">Metal-binding</keyword>
<dbReference type="EMBL" id="JAFBFC010000008">
    <property type="protein sequence ID" value="MBM7704706.1"/>
    <property type="molecule type" value="Genomic_DNA"/>
</dbReference>
<name>A0ABS2QZ02_9BACI</name>
<dbReference type="Pfam" id="PF02872">
    <property type="entry name" value="5_nucleotid_C"/>
    <property type="match status" value="1"/>
</dbReference>
<dbReference type="GO" id="GO:0008254">
    <property type="term" value="F:3'-nucleotidase activity"/>
    <property type="evidence" value="ECO:0007669"/>
    <property type="project" value="UniProtKB-EC"/>
</dbReference>
<evidence type="ECO:0000259" key="6">
    <source>
        <dbReference type="PROSITE" id="PS51272"/>
    </source>
</evidence>
<dbReference type="CDD" id="cd07410">
    <property type="entry name" value="MPP_CpdB_N"/>
    <property type="match status" value="1"/>
</dbReference>
<dbReference type="GO" id="GO:0008663">
    <property type="term" value="F:2',3'-cyclic-nucleotide 2'-phosphodiesterase activity"/>
    <property type="evidence" value="ECO:0007669"/>
    <property type="project" value="UniProtKB-EC"/>
</dbReference>